<dbReference type="Proteomes" id="UP000198582">
    <property type="component" value="Unassembled WGS sequence"/>
</dbReference>
<dbReference type="PANTHER" id="PTHR44942:SF4">
    <property type="entry name" value="METHYLTRANSFERASE TYPE 11 DOMAIN-CONTAINING PROTEIN"/>
    <property type="match status" value="1"/>
</dbReference>
<organism evidence="5 6">
    <name type="scientific">Amycolatopsis saalfeldensis</name>
    <dbReference type="NCBI Taxonomy" id="394193"/>
    <lineage>
        <taxon>Bacteria</taxon>
        <taxon>Bacillati</taxon>
        <taxon>Actinomycetota</taxon>
        <taxon>Actinomycetes</taxon>
        <taxon>Pseudonocardiales</taxon>
        <taxon>Pseudonocardiaceae</taxon>
        <taxon>Amycolatopsis</taxon>
    </lineage>
</organism>
<keyword evidence="2 5" id="KW-0489">Methyltransferase</keyword>
<dbReference type="AlphaFoldDB" id="A0A1H8YHU9"/>
<dbReference type="InterPro" id="IPR051052">
    <property type="entry name" value="Diverse_substrate_MTase"/>
</dbReference>
<accession>A0A1H8YHU9</accession>
<evidence type="ECO:0000259" key="4">
    <source>
        <dbReference type="Pfam" id="PF08241"/>
    </source>
</evidence>
<dbReference type="GO" id="GO:0032259">
    <property type="term" value="P:methylation"/>
    <property type="evidence" value="ECO:0007669"/>
    <property type="project" value="UniProtKB-KW"/>
</dbReference>
<name>A0A1H8YHU9_9PSEU</name>
<dbReference type="Gene3D" id="3.40.50.150">
    <property type="entry name" value="Vaccinia Virus protein VP39"/>
    <property type="match status" value="1"/>
</dbReference>
<dbReference type="PANTHER" id="PTHR44942">
    <property type="entry name" value="METHYLTRANSF_11 DOMAIN-CONTAINING PROTEIN"/>
    <property type="match status" value="1"/>
</dbReference>
<proteinExistence type="inferred from homology"/>
<dbReference type="InterPro" id="IPR029063">
    <property type="entry name" value="SAM-dependent_MTases_sf"/>
</dbReference>
<dbReference type="GO" id="GO:0008757">
    <property type="term" value="F:S-adenosylmethionine-dependent methyltransferase activity"/>
    <property type="evidence" value="ECO:0007669"/>
    <property type="project" value="InterPro"/>
</dbReference>
<dbReference type="InterPro" id="IPR013216">
    <property type="entry name" value="Methyltransf_11"/>
</dbReference>
<feature type="domain" description="Methyltransferase type 11" evidence="4">
    <location>
        <begin position="38"/>
        <end position="134"/>
    </location>
</feature>
<gene>
    <name evidence="5" type="ORF">SAMN04489732_117112</name>
</gene>
<evidence type="ECO:0000313" key="5">
    <source>
        <dbReference type="EMBL" id="SEP51794.1"/>
    </source>
</evidence>
<dbReference type="Pfam" id="PF08241">
    <property type="entry name" value="Methyltransf_11"/>
    <property type="match status" value="1"/>
</dbReference>
<comment type="similarity">
    <text evidence="1">Belongs to the methyltransferase superfamily.</text>
</comment>
<keyword evidence="3 5" id="KW-0808">Transferase</keyword>
<reference evidence="5 6" key="1">
    <citation type="submission" date="2016-10" db="EMBL/GenBank/DDBJ databases">
        <authorList>
            <person name="de Groot N.N."/>
        </authorList>
    </citation>
    <scope>NUCLEOTIDE SEQUENCE [LARGE SCALE GENOMIC DNA]</scope>
    <source>
        <strain evidence="5 6">DSM 44993</strain>
    </source>
</reference>
<dbReference type="CDD" id="cd02440">
    <property type="entry name" value="AdoMet_MTases"/>
    <property type="match status" value="1"/>
</dbReference>
<keyword evidence="6" id="KW-1185">Reference proteome</keyword>
<protein>
    <submittedName>
        <fullName evidence="5">Methyltransferase domain-containing protein</fullName>
    </submittedName>
</protein>
<evidence type="ECO:0000256" key="2">
    <source>
        <dbReference type="ARBA" id="ARBA00022603"/>
    </source>
</evidence>
<sequence length="200" mass="20342">MSEFFDALAPGYDDDGTFHPLVAETLINGLAPEPSLLVDVATGTGAAAFAALRLSPGSVLAVDISPAMVKLATAKAPSLDPAGRIEWRVAPGVPLPLDDGTADAVVCASALHFLGPAALADWRRVLRPGGEVAFSVPSVHRFRASDAFASVVAADLQLPGDLAEAAALATAAGFREATADTVTSTAGDRTRSVFVVHAVA</sequence>
<dbReference type="SUPFAM" id="SSF53335">
    <property type="entry name" value="S-adenosyl-L-methionine-dependent methyltransferases"/>
    <property type="match status" value="1"/>
</dbReference>
<evidence type="ECO:0000313" key="6">
    <source>
        <dbReference type="Proteomes" id="UP000198582"/>
    </source>
</evidence>
<evidence type="ECO:0000256" key="1">
    <source>
        <dbReference type="ARBA" id="ARBA00008361"/>
    </source>
</evidence>
<dbReference type="EMBL" id="FOEF01000017">
    <property type="protein sequence ID" value="SEP51794.1"/>
    <property type="molecule type" value="Genomic_DNA"/>
</dbReference>
<dbReference type="RefSeq" id="WP_091624012.1">
    <property type="nucleotide sequence ID" value="NZ_FOEF01000017.1"/>
</dbReference>
<dbReference type="STRING" id="394193.SAMN04489732_117112"/>
<dbReference type="OrthoDB" id="65624at2"/>
<evidence type="ECO:0000256" key="3">
    <source>
        <dbReference type="ARBA" id="ARBA00022679"/>
    </source>
</evidence>